<accession>A0ABV6J6C2</accession>
<dbReference type="EMBL" id="JBHLVF010000011">
    <property type="protein sequence ID" value="MFC0391386.1"/>
    <property type="molecule type" value="Genomic_DNA"/>
</dbReference>
<gene>
    <name evidence="1" type="ORF">ACFFJ8_08370</name>
</gene>
<organism evidence="1 2">
    <name type="scientific">Paenibacillus mendelii</name>
    <dbReference type="NCBI Taxonomy" id="206163"/>
    <lineage>
        <taxon>Bacteria</taxon>
        <taxon>Bacillati</taxon>
        <taxon>Bacillota</taxon>
        <taxon>Bacilli</taxon>
        <taxon>Bacillales</taxon>
        <taxon>Paenibacillaceae</taxon>
        <taxon>Paenibacillus</taxon>
    </lineage>
</organism>
<evidence type="ECO:0000313" key="1">
    <source>
        <dbReference type="EMBL" id="MFC0391386.1"/>
    </source>
</evidence>
<sequence>MIIRETDTHVVMTAQHEHAQFAGCIASHFLERLFIDPSYRQDTIMAITEHDRSWIRLDETPIWNDRHAVPFSFGDYPLLPKLLLYQYGLDETEAMNEYAALLCSLHYSSFRHIRNSKQPDCMAFIHNEAERQRRIQAKLNVQDESMVGQHLKLLQLCDEISLYVCLNEPGATKEDEHPWYREGFETLIDDQRLAARWVSGGQIQINPFPFKQAFSAAIHSKHVSKEAIQRLGIDTAYKETPLMEQTVTFVGQT</sequence>
<dbReference type="Pfam" id="PF13030">
    <property type="entry name" value="DUF3891"/>
    <property type="match status" value="1"/>
</dbReference>
<reference evidence="1 2" key="1">
    <citation type="submission" date="2024-09" db="EMBL/GenBank/DDBJ databases">
        <authorList>
            <person name="Sun Q."/>
            <person name="Mori K."/>
        </authorList>
    </citation>
    <scope>NUCLEOTIDE SEQUENCE [LARGE SCALE GENOMIC DNA]</scope>
    <source>
        <strain evidence="1 2">CCM 4839</strain>
    </source>
</reference>
<comment type="caution">
    <text evidence="1">The sequence shown here is derived from an EMBL/GenBank/DDBJ whole genome shotgun (WGS) entry which is preliminary data.</text>
</comment>
<protein>
    <submittedName>
        <fullName evidence="1">DUF3891 family protein</fullName>
    </submittedName>
</protein>
<dbReference type="InterPro" id="IPR024992">
    <property type="entry name" value="DUF3891"/>
</dbReference>
<evidence type="ECO:0000313" key="2">
    <source>
        <dbReference type="Proteomes" id="UP001589818"/>
    </source>
</evidence>
<proteinExistence type="predicted"/>
<name>A0ABV6J6C2_9BACL</name>
<keyword evidence="2" id="KW-1185">Reference proteome</keyword>
<dbReference type="RefSeq" id="WP_204819961.1">
    <property type="nucleotide sequence ID" value="NZ_JANHOF010000006.1"/>
</dbReference>
<dbReference type="Proteomes" id="UP001589818">
    <property type="component" value="Unassembled WGS sequence"/>
</dbReference>